<dbReference type="InterPro" id="IPR002213">
    <property type="entry name" value="UDP_glucos_trans"/>
</dbReference>
<accession>A0ABN9TLS7</accession>
<dbReference type="InterPro" id="IPR050426">
    <property type="entry name" value="Glycosyltransferase_28"/>
</dbReference>
<feature type="transmembrane region" description="Helical" evidence="3">
    <location>
        <begin position="51"/>
        <end position="71"/>
    </location>
</feature>
<dbReference type="Proteomes" id="UP001189429">
    <property type="component" value="Unassembled WGS sequence"/>
</dbReference>
<proteinExistence type="predicted"/>
<evidence type="ECO:0000259" key="5">
    <source>
        <dbReference type="Pfam" id="PF06722"/>
    </source>
</evidence>
<feature type="domain" description="Glycosyltransferase family 28 N-terminal" evidence="4">
    <location>
        <begin position="179"/>
        <end position="340"/>
    </location>
</feature>
<evidence type="ECO:0000259" key="4">
    <source>
        <dbReference type="Pfam" id="PF03033"/>
    </source>
</evidence>
<keyword evidence="3" id="KW-0812">Transmembrane</keyword>
<dbReference type="PANTHER" id="PTHR48050:SF13">
    <property type="entry name" value="STEROL 3-BETA-GLUCOSYLTRANSFERASE UGT80A2"/>
    <property type="match status" value="1"/>
</dbReference>
<feature type="compositionally biased region" description="Low complexity" evidence="2">
    <location>
        <begin position="566"/>
        <end position="575"/>
    </location>
</feature>
<dbReference type="CDD" id="cd03784">
    <property type="entry name" value="GT1_Gtf-like"/>
    <property type="match status" value="1"/>
</dbReference>
<evidence type="ECO:0000313" key="7">
    <source>
        <dbReference type="Proteomes" id="UP001189429"/>
    </source>
</evidence>
<evidence type="ECO:0000313" key="6">
    <source>
        <dbReference type="EMBL" id="CAK0846533.1"/>
    </source>
</evidence>
<feature type="region of interest" description="Disordered" evidence="2">
    <location>
        <begin position="685"/>
        <end position="704"/>
    </location>
</feature>
<feature type="region of interest" description="Disordered" evidence="2">
    <location>
        <begin position="553"/>
        <end position="616"/>
    </location>
</feature>
<organism evidence="6 7">
    <name type="scientific">Prorocentrum cordatum</name>
    <dbReference type="NCBI Taxonomy" id="2364126"/>
    <lineage>
        <taxon>Eukaryota</taxon>
        <taxon>Sar</taxon>
        <taxon>Alveolata</taxon>
        <taxon>Dinophyceae</taxon>
        <taxon>Prorocentrales</taxon>
        <taxon>Prorocentraceae</taxon>
        <taxon>Prorocentrum</taxon>
    </lineage>
</organism>
<keyword evidence="3" id="KW-0472">Membrane</keyword>
<evidence type="ECO:0000256" key="2">
    <source>
        <dbReference type="SAM" id="MobiDB-lite"/>
    </source>
</evidence>
<evidence type="ECO:0000256" key="3">
    <source>
        <dbReference type="SAM" id="Phobius"/>
    </source>
</evidence>
<dbReference type="SUPFAM" id="SSF53756">
    <property type="entry name" value="UDP-Glycosyltransferase/glycogen phosphorylase"/>
    <property type="match status" value="1"/>
</dbReference>
<dbReference type="Pfam" id="PF06722">
    <property type="entry name" value="EryCIII-like_C"/>
    <property type="match status" value="1"/>
</dbReference>
<dbReference type="InterPro" id="IPR004276">
    <property type="entry name" value="GlycoTrans_28_N"/>
</dbReference>
<feature type="domain" description="Erythromycin biosynthesis protein CIII-like C-terminal" evidence="5">
    <location>
        <begin position="481"/>
        <end position="541"/>
    </location>
</feature>
<feature type="non-terminal residue" evidence="6">
    <location>
        <position position="1"/>
    </location>
</feature>
<keyword evidence="3" id="KW-1133">Transmembrane helix</keyword>
<dbReference type="PANTHER" id="PTHR48050">
    <property type="entry name" value="STEROL 3-BETA-GLUCOSYLTRANSFERASE"/>
    <property type="match status" value="1"/>
</dbReference>
<protein>
    <recommendedName>
        <fullName evidence="8">Glycosyltransferase family 28 N-terminal domain-containing protein</fullName>
    </recommendedName>
</protein>
<keyword evidence="1" id="KW-0808">Transferase</keyword>
<keyword evidence="7" id="KW-1185">Reference proteome</keyword>
<sequence length="862" mass="93806">SRFGSRGSECHRRAGQAWGISRHLPLSARRMTTRIRPEAWESITNHDDVNITMLSLLPIFVVLFLWLLSAVHSTVVAIDGVEDVGPEAVRIWIPVVNLLLVLFFVGSVSLRVGGPIKLLEQLAPPHQVVAMRRTPRVYSQLLRGISCRPSKTVAQPTQEVCAAESPWPRAERAVPALNVLIMITGTHGDVAPFVALAHALRQRYGHRIRFATHLAHREHVLRAGLDFYPLAGDPRVLSQWMVQSEGRLLPDIHAPLTKLREEVSEMIPAKLAMINDIMESTWPACVGELPEEVAAQRPRFVPHAIISNPVTYGHIHCASALNIPLHMAFPQPWTPTAEYPHPFVMGTSMPNRITFGAFDKLTMMGLNVNTWRTETLGLPPILAGDRGAHVLNDLRVPFSYMWSPALSAKPLDWGDHVDVLGSFVHDAAAASEYEPAAELAAFLERGAAPVFVGFGSMVIDDPDGLFEMLVQAAASASVRMIVQSSWSRLGGCARDPGEVHLVGACPHSWLLPRCSAVVHHGGAGTVAAGLRFGLPTFVVPFCSREGTRTSGATPCCARGRGRRRAPTGSSARTASWRPSRGCAPQRSAGARPRSQRPCRARTASVPCATPSPGEPAPLRHGLLGVALRQVGAARGGRGEVAPGGGPEAFTGGARRAAGVRPKDRPLLRLRVHPLGHARARVRLSRRRKQRHNTRTFGSPRGRLRAALGPHSWRAERAMGQRQRRCQGGPAPIQERRPDFGKFLFAVGALVVNDCAREASDPGEFHIRGGRRRYPRASLGWCSTGSQALDSLSKGSFSFLSSTVTTCSLCCRTWRRASSAFSRRRSCRASRWRTSFAACARRAGATALSTWRAPSCWCSASGA</sequence>
<gene>
    <name evidence="6" type="ORF">PCOR1329_LOCUS40003</name>
</gene>
<name>A0ABN9TLS7_9DINO</name>
<dbReference type="Pfam" id="PF03033">
    <property type="entry name" value="Glyco_transf_28"/>
    <property type="match status" value="1"/>
</dbReference>
<comment type="caution">
    <text evidence="6">The sequence shown here is derived from an EMBL/GenBank/DDBJ whole genome shotgun (WGS) entry which is preliminary data.</text>
</comment>
<evidence type="ECO:0000256" key="1">
    <source>
        <dbReference type="ARBA" id="ARBA00022679"/>
    </source>
</evidence>
<evidence type="ECO:0008006" key="8">
    <source>
        <dbReference type="Google" id="ProtNLM"/>
    </source>
</evidence>
<feature type="transmembrane region" description="Helical" evidence="3">
    <location>
        <begin position="91"/>
        <end position="110"/>
    </location>
</feature>
<dbReference type="EMBL" id="CAUYUJ010014830">
    <property type="protein sequence ID" value="CAK0846533.1"/>
    <property type="molecule type" value="Genomic_DNA"/>
</dbReference>
<reference evidence="6" key="1">
    <citation type="submission" date="2023-10" db="EMBL/GenBank/DDBJ databases">
        <authorList>
            <person name="Chen Y."/>
            <person name="Shah S."/>
            <person name="Dougan E. K."/>
            <person name="Thang M."/>
            <person name="Chan C."/>
        </authorList>
    </citation>
    <scope>NUCLEOTIDE SEQUENCE [LARGE SCALE GENOMIC DNA]</scope>
</reference>
<dbReference type="Gene3D" id="3.40.50.2000">
    <property type="entry name" value="Glycogen Phosphorylase B"/>
    <property type="match status" value="2"/>
</dbReference>
<dbReference type="InterPro" id="IPR010610">
    <property type="entry name" value="EryCIII-like_C"/>
</dbReference>
<feature type="region of interest" description="Disordered" evidence="2">
    <location>
        <begin position="636"/>
        <end position="659"/>
    </location>
</feature>